<reference evidence="2 3" key="1">
    <citation type="submission" date="2017-05" db="EMBL/GenBank/DDBJ databases">
        <title>Biotechnological potential of actinobacteria isolated from South African environments.</title>
        <authorList>
            <person name="Le Roes-Hill M."/>
            <person name="Prins A."/>
            <person name="Durrell K.A."/>
        </authorList>
    </citation>
    <scope>NUCLEOTIDE SEQUENCE [LARGE SCALE GENOMIC DNA]</scope>
    <source>
        <strain evidence="2">BS2</strain>
    </source>
</reference>
<evidence type="ECO:0000256" key="1">
    <source>
        <dbReference type="SAM" id="MobiDB-lite"/>
    </source>
</evidence>
<sequence length="67" mass="7733">MGFVAGTCDRTGPHTGATEREQDDRMPNKPAQNRQPQPQNRRQARPQQRNQARPQARPKTFPWFFGS</sequence>
<evidence type="ECO:0000313" key="3">
    <source>
        <dbReference type="Proteomes" id="UP000194632"/>
    </source>
</evidence>
<gene>
    <name evidence="2" type="ORF">CA982_10190</name>
</gene>
<accession>A0A243QBV2</accession>
<organism evidence="2 3">
    <name type="scientific">Gordonia lacunae</name>
    <dbReference type="NCBI Taxonomy" id="417102"/>
    <lineage>
        <taxon>Bacteria</taxon>
        <taxon>Bacillati</taxon>
        <taxon>Actinomycetota</taxon>
        <taxon>Actinomycetes</taxon>
        <taxon>Mycobacteriales</taxon>
        <taxon>Gordoniaceae</taxon>
        <taxon>Gordonia</taxon>
    </lineage>
</organism>
<feature type="compositionally biased region" description="Low complexity" evidence="1">
    <location>
        <begin position="28"/>
        <end position="59"/>
    </location>
</feature>
<feature type="region of interest" description="Disordered" evidence="1">
    <location>
        <begin position="1"/>
        <end position="67"/>
    </location>
</feature>
<keyword evidence="3" id="KW-1185">Reference proteome</keyword>
<dbReference type="EMBL" id="NGFO01000009">
    <property type="protein sequence ID" value="OUC79077.1"/>
    <property type="molecule type" value="Genomic_DNA"/>
</dbReference>
<name>A0A243QBV2_9ACTN</name>
<protein>
    <submittedName>
        <fullName evidence="2">Uncharacterized protein</fullName>
    </submittedName>
</protein>
<dbReference type="Proteomes" id="UP000194632">
    <property type="component" value="Unassembled WGS sequence"/>
</dbReference>
<dbReference type="AlphaFoldDB" id="A0A243QBV2"/>
<feature type="compositionally biased region" description="Basic and acidic residues" evidence="1">
    <location>
        <begin position="17"/>
        <end position="27"/>
    </location>
</feature>
<evidence type="ECO:0000313" key="2">
    <source>
        <dbReference type="EMBL" id="OUC79077.1"/>
    </source>
</evidence>
<comment type="caution">
    <text evidence="2">The sequence shown here is derived from an EMBL/GenBank/DDBJ whole genome shotgun (WGS) entry which is preliminary data.</text>
</comment>
<proteinExistence type="predicted"/>